<dbReference type="Pfam" id="PF12730">
    <property type="entry name" value="ABC2_membrane_4"/>
    <property type="match status" value="1"/>
</dbReference>
<dbReference type="AlphaFoldDB" id="A0A6B3LYR0"/>
<dbReference type="PANTHER" id="PTHR37305:SF1">
    <property type="entry name" value="MEMBRANE PROTEIN"/>
    <property type="match status" value="1"/>
</dbReference>
<feature type="transmembrane region" description="Helical" evidence="1">
    <location>
        <begin position="174"/>
        <end position="192"/>
    </location>
</feature>
<name>A0A6B3LYR0_9BACT</name>
<evidence type="ECO:0000313" key="3">
    <source>
        <dbReference type="Proteomes" id="UP000474777"/>
    </source>
</evidence>
<proteinExistence type="predicted"/>
<organism evidence="2 3">
    <name type="scientific">Pontibacter burrus</name>
    <dbReference type="NCBI Taxonomy" id="2704466"/>
    <lineage>
        <taxon>Bacteria</taxon>
        <taxon>Pseudomonadati</taxon>
        <taxon>Bacteroidota</taxon>
        <taxon>Cytophagia</taxon>
        <taxon>Cytophagales</taxon>
        <taxon>Hymenobacteraceae</taxon>
        <taxon>Pontibacter</taxon>
    </lineage>
</organism>
<feature type="transmembrane region" description="Helical" evidence="1">
    <location>
        <begin position="55"/>
        <end position="78"/>
    </location>
</feature>
<feature type="transmembrane region" description="Helical" evidence="1">
    <location>
        <begin position="12"/>
        <end position="35"/>
    </location>
</feature>
<sequence>MDLLRTEFRKILPYRTFWFIMGIYVLLMVLILYTSTSVEINGQALGNETYQFPELWMRLTYVAHFFNLLLGILVIVLVTDEYSYRTLRQQVIDGLSRTEVVLSKFYVVLGLATFSTLFLLVLGLYLGLVYSKDTSATAIFSQIDYLPYYFVQAIAYMTLAVLFAFLIRKSGLTIIAFIAYTKIVEPIIHYNLPDNIDKYFPMKALDSLTPMPGRDLWGQVAGPFEQLSPAMATLPSVVFIGLFLFLSYLVLKLRDL</sequence>
<feature type="transmembrane region" description="Helical" evidence="1">
    <location>
        <begin position="105"/>
        <end position="128"/>
    </location>
</feature>
<comment type="caution">
    <text evidence="2">The sequence shown here is derived from an EMBL/GenBank/DDBJ whole genome shotgun (WGS) entry which is preliminary data.</text>
</comment>
<dbReference type="Proteomes" id="UP000474777">
    <property type="component" value="Unassembled WGS sequence"/>
</dbReference>
<dbReference type="RefSeq" id="WP_163915478.1">
    <property type="nucleotide sequence ID" value="NZ_JAAGWD010000005.1"/>
</dbReference>
<evidence type="ECO:0000313" key="2">
    <source>
        <dbReference type="EMBL" id="NEM98591.1"/>
    </source>
</evidence>
<dbReference type="PANTHER" id="PTHR37305">
    <property type="entry name" value="INTEGRAL MEMBRANE PROTEIN-RELATED"/>
    <property type="match status" value="1"/>
</dbReference>
<feature type="transmembrane region" description="Helical" evidence="1">
    <location>
        <begin position="148"/>
        <end position="167"/>
    </location>
</feature>
<keyword evidence="3" id="KW-1185">Reference proteome</keyword>
<accession>A0A6B3LYR0</accession>
<keyword evidence="1" id="KW-0812">Transmembrane</keyword>
<feature type="transmembrane region" description="Helical" evidence="1">
    <location>
        <begin position="232"/>
        <end position="251"/>
    </location>
</feature>
<dbReference type="EMBL" id="JAAGWD010000005">
    <property type="protein sequence ID" value="NEM98591.1"/>
    <property type="molecule type" value="Genomic_DNA"/>
</dbReference>
<gene>
    <name evidence="2" type="ORF">GXP69_12875</name>
</gene>
<evidence type="ECO:0000256" key="1">
    <source>
        <dbReference type="SAM" id="Phobius"/>
    </source>
</evidence>
<protein>
    <submittedName>
        <fullName evidence="2">ABC transporter permease subunit</fullName>
    </submittedName>
</protein>
<keyword evidence="1" id="KW-0472">Membrane</keyword>
<keyword evidence="1" id="KW-1133">Transmembrane helix</keyword>
<reference evidence="2 3" key="1">
    <citation type="submission" date="2020-02" db="EMBL/GenBank/DDBJ databases">
        <authorList>
            <person name="Kim M.K."/>
        </authorList>
    </citation>
    <scope>NUCLEOTIDE SEQUENCE [LARGE SCALE GENOMIC DNA]</scope>
    <source>
        <strain evidence="2 3">BT327</strain>
    </source>
</reference>